<comment type="caution">
    <text evidence="3">The sequence shown here is derived from an EMBL/GenBank/DDBJ whole genome shotgun (WGS) entry which is preliminary data.</text>
</comment>
<feature type="coiled-coil region" evidence="1">
    <location>
        <begin position="640"/>
        <end position="667"/>
    </location>
</feature>
<reference evidence="3 4" key="1">
    <citation type="journal article" date="2016" name="Genome Biol. Evol.">
        <title>Divergent and convergent evolution of fungal pathogenicity.</title>
        <authorList>
            <person name="Shang Y."/>
            <person name="Xiao G."/>
            <person name="Zheng P."/>
            <person name="Cen K."/>
            <person name="Zhan S."/>
            <person name="Wang C."/>
        </authorList>
    </citation>
    <scope>NUCLEOTIDE SEQUENCE [LARGE SCALE GENOMIC DNA]</scope>
    <source>
        <strain evidence="3 4">ARSEF 7405</strain>
    </source>
</reference>
<dbReference type="VEuPathDB" id="FungiDB:AAP_05690"/>
<evidence type="ECO:0000313" key="3">
    <source>
        <dbReference type="EMBL" id="KZZ87457.1"/>
    </source>
</evidence>
<keyword evidence="4" id="KW-1185">Reference proteome</keyword>
<feature type="region of interest" description="Disordered" evidence="2">
    <location>
        <begin position="306"/>
        <end position="334"/>
    </location>
</feature>
<dbReference type="PANTHER" id="PTHR31569:SF4">
    <property type="entry name" value="SWIM-TYPE DOMAIN-CONTAINING PROTEIN"/>
    <property type="match status" value="1"/>
</dbReference>
<evidence type="ECO:0000313" key="4">
    <source>
        <dbReference type="Proteomes" id="UP000242877"/>
    </source>
</evidence>
<protein>
    <submittedName>
        <fullName evidence="3">Uncharacterized protein</fullName>
    </submittedName>
</protein>
<feature type="compositionally biased region" description="Polar residues" evidence="2">
    <location>
        <begin position="313"/>
        <end position="334"/>
    </location>
</feature>
<accession>A0A167VFH6</accession>
<evidence type="ECO:0000256" key="2">
    <source>
        <dbReference type="SAM" id="MobiDB-lite"/>
    </source>
</evidence>
<feature type="region of interest" description="Disordered" evidence="2">
    <location>
        <begin position="24"/>
        <end position="57"/>
    </location>
</feature>
<evidence type="ECO:0000256" key="1">
    <source>
        <dbReference type="SAM" id="Coils"/>
    </source>
</evidence>
<feature type="region of interest" description="Disordered" evidence="2">
    <location>
        <begin position="668"/>
        <end position="707"/>
    </location>
</feature>
<dbReference type="EMBL" id="AZGZ01000034">
    <property type="protein sequence ID" value="KZZ87457.1"/>
    <property type="molecule type" value="Genomic_DNA"/>
</dbReference>
<sequence>MSNYTNIEELDGASSFVLENDGFSPVSAPLSDQPGSPFPPSSPPLAQSSPVDDNSYPRNVDSLDGLTFSSYNDGEAYIAQRAEDADFAIVKRRSRNHCLTTPGGYRYHNIECYMARFSESKAQSDRHSTAVRCGCPWKGTFQYCDGLWRARAVDIAKQVSKEINVTVTPKDVQNICDAESVKSRENFTATQCFFRELRRDEDCIVEYKLDERNRPVQHVQDQLLRTPSHGDHWLEYHVQRRVVSHEREESRRLSMGTVSFNVDHIHLCVWHIQKNVRFNIAKKWDGSLEGTYLGSLIGERGSQIRDNDAAGNQRRSAARTQSNPSSSNDLTASARSTADISRRWENDADGCLDAWNTVVHALTKDESDAAWDQMKIEFRTQKAILDYLDSTYIVRRDLFADYATKQIQNFVTSVEFTRQSRVLLRAIKDTLTQQRDTYFRRFNAERGKNIVECRDTPIFRDLRRKVSHAAFKIMLEQWHIAKEALERSSGAVNMACTETFMRQHGLPCWHFMYAQHTMFQNRAVITLRMVHMHWHLWKVELPPEEALLRSIQDPAIRPLRGMRKRRERLRSHDEMRERRVRHRPALQTIAEEEELHDAPEVLVPGTQPEEAVAEEVIDLTGKESEGGAEHGEDESLEDYVTRLIVRMRQRQREVREHEERMDNLAAGMPEMTPRRPRGVSTCSSCSQLGHTRRSKRYPNYATSSALN</sequence>
<organism evidence="3 4">
    <name type="scientific">Ascosphaera apis ARSEF 7405</name>
    <dbReference type="NCBI Taxonomy" id="392613"/>
    <lineage>
        <taxon>Eukaryota</taxon>
        <taxon>Fungi</taxon>
        <taxon>Dikarya</taxon>
        <taxon>Ascomycota</taxon>
        <taxon>Pezizomycotina</taxon>
        <taxon>Eurotiomycetes</taxon>
        <taxon>Eurotiomycetidae</taxon>
        <taxon>Onygenales</taxon>
        <taxon>Ascosphaeraceae</taxon>
        <taxon>Ascosphaera</taxon>
    </lineage>
</organism>
<dbReference type="InterPro" id="IPR052579">
    <property type="entry name" value="Zinc_finger_SWIM"/>
</dbReference>
<dbReference type="Proteomes" id="UP000242877">
    <property type="component" value="Unassembled WGS sequence"/>
</dbReference>
<gene>
    <name evidence="3" type="ORF">AAP_05690</name>
</gene>
<proteinExistence type="predicted"/>
<name>A0A167VFH6_9EURO</name>
<dbReference type="OrthoDB" id="4367135at2759"/>
<dbReference type="PANTHER" id="PTHR31569">
    <property type="entry name" value="SWIM-TYPE DOMAIN-CONTAINING PROTEIN"/>
    <property type="match status" value="1"/>
</dbReference>
<keyword evidence="1" id="KW-0175">Coiled coil</keyword>
<feature type="compositionally biased region" description="Polar residues" evidence="2">
    <location>
        <begin position="680"/>
        <end position="689"/>
    </location>
</feature>
<dbReference type="AlphaFoldDB" id="A0A167VFH6"/>